<dbReference type="Gene3D" id="3.30.559.10">
    <property type="entry name" value="Chloramphenicol acetyltransferase-like domain"/>
    <property type="match status" value="1"/>
</dbReference>
<evidence type="ECO:0000313" key="12">
    <source>
        <dbReference type="Proteomes" id="UP000316429"/>
    </source>
</evidence>
<dbReference type="InterPro" id="IPR036625">
    <property type="entry name" value="E3-bd_dom_sf"/>
</dbReference>
<dbReference type="EC" id="2.3.1.12" evidence="8"/>
<evidence type="ECO:0000256" key="2">
    <source>
        <dbReference type="ARBA" id="ARBA00011484"/>
    </source>
</evidence>
<comment type="subunit">
    <text evidence="2">Forms a 24-polypeptide structural core with octahedral symmetry.</text>
</comment>
<dbReference type="InterPro" id="IPR045257">
    <property type="entry name" value="E2/Pdx1"/>
</dbReference>
<dbReference type="RefSeq" id="WP_140832319.1">
    <property type="nucleotide sequence ID" value="NZ_VFYP01000008.1"/>
</dbReference>
<dbReference type="InterPro" id="IPR006257">
    <property type="entry name" value="LAT1"/>
</dbReference>
<evidence type="ECO:0000256" key="3">
    <source>
        <dbReference type="ARBA" id="ARBA00022679"/>
    </source>
</evidence>
<name>A0A504UFI0_9HYPH</name>
<evidence type="ECO:0000256" key="1">
    <source>
        <dbReference type="ARBA" id="ARBA00007317"/>
    </source>
</evidence>
<reference evidence="11 12" key="1">
    <citation type="submission" date="2019-06" db="EMBL/GenBank/DDBJ databases">
        <title>Rhizobium sp. CL12 isolated from roots of soybean.</title>
        <authorList>
            <person name="Wang C."/>
        </authorList>
    </citation>
    <scope>NUCLEOTIDE SEQUENCE [LARGE SCALE GENOMIC DNA]</scope>
    <source>
        <strain evidence="11 12">CL12</strain>
    </source>
</reference>
<comment type="caution">
    <text evidence="11">The sequence shown here is derived from an EMBL/GenBank/DDBJ whole genome shotgun (WGS) entry which is preliminary data.</text>
</comment>
<dbReference type="InterPro" id="IPR000089">
    <property type="entry name" value="Biotin_lipoyl"/>
</dbReference>
<keyword evidence="12" id="KW-1185">Reference proteome</keyword>
<dbReference type="Proteomes" id="UP000316429">
    <property type="component" value="Unassembled WGS sequence"/>
</dbReference>
<dbReference type="PANTHER" id="PTHR23151:SF90">
    <property type="entry name" value="DIHYDROLIPOYLLYSINE-RESIDUE ACETYLTRANSFERASE COMPONENT OF PYRUVATE DEHYDROGENASE COMPLEX, MITOCHONDRIAL-RELATED"/>
    <property type="match status" value="1"/>
</dbReference>
<dbReference type="SUPFAM" id="SSF51230">
    <property type="entry name" value="Single hybrid motif"/>
    <property type="match status" value="1"/>
</dbReference>
<comment type="similarity">
    <text evidence="1 8">Belongs to the 2-oxoacid dehydrogenase family.</text>
</comment>
<organism evidence="11 12">
    <name type="scientific">Rhizobium glycinendophyticum</name>
    <dbReference type="NCBI Taxonomy" id="2589807"/>
    <lineage>
        <taxon>Bacteria</taxon>
        <taxon>Pseudomonadati</taxon>
        <taxon>Pseudomonadota</taxon>
        <taxon>Alphaproteobacteria</taxon>
        <taxon>Hyphomicrobiales</taxon>
        <taxon>Rhizobiaceae</taxon>
        <taxon>Rhizobium/Agrobacterium group</taxon>
        <taxon>Rhizobium</taxon>
    </lineage>
</organism>
<sequence>MATEIILPKVDMDMATGKISKWFFSDGDRVKKGDVLFEIETDKAAMEIDSPATGILRNVVGQEGLDIPVGSAVAWVYEEGEAYFQGTGNAPDTNDAAQNTVELIERASVPPVEAGVHRSIQTKVPATPLAKRLARERGIDLAMVAGSGPRGRVVSADLASVSLEERQPPASETTVARPDVAGGVSKHFADGSFDLQPHTSMRKTIARRLAESKATVPHFYLSADCKLDALLKLRTELNASSPVVDGVPSFKLSVNDMVIKAYALALRSTPDANVSWTEDNLVLHRSVDVGVAVSVPNGLITPIVRNADAKTLSTISGEMRDLATRARAGKLKTTEYQGGTGAISNLGMYGVDRFAAIINPPHSTILAVGAGDRRPVVNADGDLAVASVMTVTLSTDHRAVDGALGAELLAKFRTYIENPLSMLA</sequence>
<dbReference type="PROSITE" id="PS00189">
    <property type="entry name" value="LIPOYL"/>
    <property type="match status" value="1"/>
</dbReference>
<dbReference type="InterPro" id="IPR004167">
    <property type="entry name" value="PSBD"/>
</dbReference>
<feature type="domain" description="Peripheral subunit-binding (PSBD)" evidence="10">
    <location>
        <begin position="125"/>
        <end position="162"/>
    </location>
</feature>
<dbReference type="SUPFAM" id="SSF52777">
    <property type="entry name" value="CoA-dependent acyltransferases"/>
    <property type="match status" value="1"/>
</dbReference>
<dbReference type="InterPro" id="IPR003016">
    <property type="entry name" value="2-oxoA_DH_lipoyl-BS"/>
</dbReference>
<dbReference type="Pfam" id="PF00198">
    <property type="entry name" value="2-oxoacid_dh"/>
    <property type="match status" value="1"/>
</dbReference>
<dbReference type="PROSITE" id="PS51826">
    <property type="entry name" value="PSBD"/>
    <property type="match status" value="1"/>
</dbReference>
<dbReference type="AlphaFoldDB" id="A0A504UFI0"/>
<evidence type="ECO:0000256" key="6">
    <source>
        <dbReference type="ARBA" id="ARBA00025211"/>
    </source>
</evidence>
<dbReference type="Gene3D" id="2.40.50.100">
    <property type="match status" value="1"/>
</dbReference>
<feature type="domain" description="Lipoyl-binding" evidence="9">
    <location>
        <begin position="2"/>
        <end position="80"/>
    </location>
</feature>
<evidence type="ECO:0000259" key="9">
    <source>
        <dbReference type="PROSITE" id="PS50968"/>
    </source>
</evidence>
<dbReference type="PROSITE" id="PS50968">
    <property type="entry name" value="BIOTINYL_LIPOYL"/>
    <property type="match status" value="1"/>
</dbReference>
<dbReference type="EMBL" id="VFYP01000008">
    <property type="protein sequence ID" value="TPP04242.1"/>
    <property type="molecule type" value="Genomic_DNA"/>
</dbReference>
<dbReference type="SUPFAM" id="SSF47005">
    <property type="entry name" value="Peripheral subunit-binding domain of 2-oxo acid dehydrogenase complex"/>
    <property type="match status" value="1"/>
</dbReference>
<evidence type="ECO:0000256" key="8">
    <source>
        <dbReference type="RuleBase" id="RU361137"/>
    </source>
</evidence>
<dbReference type="InterPro" id="IPR001078">
    <property type="entry name" value="2-oxoacid_DH_actylTfrase"/>
</dbReference>
<evidence type="ECO:0000256" key="7">
    <source>
        <dbReference type="ARBA" id="ARBA00048370"/>
    </source>
</evidence>
<dbReference type="PANTHER" id="PTHR23151">
    <property type="entry name" value="DIHYDROLIPOAMIDE ACETYL/SUCCINYL-TRANSFERASE-RELATED"/>
    <property type="match status" value="1"/>
</dbReference>
<protein>
    <recommendedName>
        <fullName evidence="8">Acetyltransferase component of pyruvate dehydrogenase complex</fullName>
        <ecNumber evidence="8">2.3.1.12</ecNumber>
    </recommendedName>
</protein>
<evidence type="ECO:0000313" key="11">
    <source>
        <dbReference type="EMBL" id="TPP04242.1"/>
    </source>
</evidence>
<dbReference type="OrthoDB" id="9805770at2"/>
<dbReference type="Pfam" id="PF00364">
    <property type="entry name" value="Biotin_lipoyl"/>
    <property type="match status" value="1"/>
</dbReference>
<keyword evidence="3 8" id="KW-0808">Transferase</keyword>
<keyword evidence="5 8" id="KW-0012">Acyltransferase</keyword>
<evidence type="ECO:0000256" key="4">
    <source>
        <dbReference type="ARBA" id="ARBA00022823"/>
    </source>
</evidence>
<dbReference type="GO" id="GO:0004742">
    <property type="term" value="F:dihydrolipoyllysine-residue acetyltransferase activity"/>
    <property type="evidence" value="ECO:0007669"/>
    <property type="project" value="UniProtKB-UniRule"/>
</dbReference>
<gene>
    <name evidence="11" type="ORF">FJQ55_22570</name>
</gene>
<dbReference type="NCBIfam" id="TIGR01349">
    <property type="entry name" value="PDHac_trf_mito"/>
    <property type="match status" value="1"/>
</dbReference>
<dbReference type="Pfam" id="PF02817">
    <property type="entry name" value="E3_binding"/>
    <property type="match status" value="1"/>
</dbReference>
<keyword evidence="11" id="KW-0670">Pyruvate</keyword>
<keyword evidence="4 8" id="KW-0450">Lipoyl</keyword>
<dbReference type="InterPro" id="IPR023213">
    <property type="entry name" value="CAT-like_dom_sf"/>
</dbReference>
<comment type="function">
    <text evidence="6">The pyruvate dehydrogenase complex catalyzes the overall conversion of pyruvate to acetyl-CoA and CO(2). It contains multiple copies of three enzymatic components: pyruvate dehydrogenase (E1), dihydrolipoamide acetyltransferase (E2) and lipoamide dehydrogenase (E3).</text>
</comment>
<accession>A0A504UFI0</accession>
<dbReference type="GO" id="GO:0006086">
    <property type="term" value="P:pyruvate decarboxylation to acetyl-CoA"/>
    <property type="evidence" value="ECO:0007669"/>
    <property type="project" value="InterPro"/>
</dbReference>
<evidence type="ECO:0000259" key="10">
    <source>
        <dbReference type="PROSITE" id="PS51826"/>
    </source>
</evidence>
<dbReference type="CDD" id="cd06849">
    <property type="entry name" value="lipoyl_domain"/>
    <property type="match status" value="1"/>
</dbReference>
<evidence type="ECO:0000256" key="5">
    <source>
        <dbReference type="ARBA" id="ARBA00023315"/>
    </source>
</evidence>
<dbReference type="GO" id="GO:0045254">
    <property type="term" value="C:pyruvate dehydrogenase complex"/>
    <property type="evidence" value="ECO:0007669"/>
    <property type="project" value="UniProtKB-UniRule"/>
</dbReference>
<dbReference type="Gene3D" id="4.10.320.10">
    <property type="entry name" value="E3-binding domain"/>
    <property type="match status" value="1"/>
</dbReference>
<comment type="cofactor">
    <cofactor evidence="8">
        <name>(R)-lipoate</name>
        <dbReference type="ChEBI" id="CHEBI:83088"/>
    </cofactor>
    <text evidence="8">Binds 1 lipoyl cofactor covalently.</text>
</comment>
<comment type="catalytic activity">
    <reaction evidence="7 8">
        <text>N(6)-[(R)-dihydrolipoyl]-L-lysyl-[protein] + acetyl-CoA = N(6)-[(R)-S(8)-acetyldihydrolipoyl]-L-lysyl-[protein] + CoA</text>
        <dbReference type="Rhea" id="RHEA:17017"/>
        <dbReference type="Rhea" id="RHEA-COMP:10475"/>
        <dbReference type="Rhea" id="RHEA-COMP:10478"/>
        <dbReference type="ChEBI" id="CHEBI:57287"/>
        <dbReference type="ChEBI" id="CHEBI:57288"/>
        <dbReference type="ChEBI" id="CHEBI:83100"/>
        <dbReference type="ChEBI" id="CHEBI:83111"/>
        <dbReference type="EC" id="2.3.1.12"/>
    </reaction>
</comment>
<proteinExistence type="inferred from homology"/>
<dbReference type="InterPro" id="IPR011053">
    <property type="entry name" value="Single_hybrid_motif"/>
</dbReference>